<dbReference type="STRING" id="1121922.GCA_000428905_03748"/>
<evidence type="ECO:0000259" key="2">
    <source>
        <dbReference type="Pfam" id="PF11127"/>
    </source>
</evidence>
<evidence type="ECO:0000313" key="4">
    <source>
        <dbReference type="Proteomes" id="UP000006251"/>
    </source>
</evidence>
<feature type="transmembrane region" description="Helical" evidence="1">
    <location>
        <begin position="37"/>
        <end position="54"/>
    </location>
</feature>
<accession>K6YCW9</accession>
<feature type="domain" description="Inner membrane protein YgaP-like transmembrane" evidence="2">
    <location>
        <begin position="1"/>
        <end position="60"/>
    </location>
</feature>
<protein>
    <recommendedName>
        <fullName evidence="2">Inner membrane protein YgaP-like transmembrane domain-containing protein</fullName>
    </recommendedName>
</protein>
<comment type="caution">
    <text evidence="3">The sequence shown here is derived from an EMBL/GenBank/DDBJ whole genome shotgun (WGS) entry which is preliminary data.</text>
</comment>
<organism evidence="3 4">
    <name type="scientific">Brumicola pallidula DSM 14239 = ACAM 615</name>
    <dbReference type="NCBI Taxonomy" id="1121922"/>
    <lineage>
        <taxon>Bacteria</taxon>
        <taxon>Pseudomonadati</taxon>
        <taxon>Pseudomonadota</taxon>
        <taxon>Gammaproteobacteria</taxon>
        <taxon>Alteromonadales</taxon>
        <taxon>Alteromonadaceae</taxon>
        <taxon>Brumicola</taxon>
    </lineage>
</organism>
<dbReference type="OrthoDB" id="9804804at2"/>
<keyword evidence="1" id="KW-0472">Membrane</keyword>
<dbReference type="InterPro" id="IPR021309">
    <property type="entry name" value="YgaP-like_TM"/>
</dbReference>
<keyword evidence="4" id="KW-1185">Reference proteome</keyword>
<evidence type="ECO:0000313" key="3">
    <source>
        <dbReference type="EMBL" id="GAC30584.1"/>
    </source>
</evidence>
<dbReference type="EMBL" id="BAEQ01000064">
    <property type="protein sequence ID" value="GAC30584.1"/>
    <property type="molecule type" value="Genomic_DNA"/>
</dbReference>
<dbReference type="RefSeq" id="WP_006014927.1">
    <property type="nucleotide sequence ID" value="NZ_AUAV01000025.1"/>
</dbReference>
<evidence type="ECO:0000256" key="1">
    <source>
        <dbReference type="SAM" id="Phobius"/>
    </source>
</evidence>
<keyword evidence="1" id="KW-0812">Transmembrane</keyword>
<dbReference type="Pfam" id="PF11127">
    <property type="entry name" value="YgaP-like_TM"/>
    <property type="match status" value="1"/>
</dbReference>
<name>K6YCW9_9ALTE</name>
<gene>
    <name evidence="3" type="ORF">GPAL_3744</name>
</gene>
<feature type="transmembrane region" description="Helical" evidence="1">
    <location>
        <begin position="12"/>
        <end position="31"/>
    </location>
</feature>
<proteinExistence type="predicted"/>
<dbReference type="AlphaFoldDB" id="K6YCW9"/>
<dbReference type="Proteomes" id="UP000006251">
    <property type="component" value="Unassembled WGS sequence"/>
</dbReference>
<reference evidence="4" key="1">
    <citation type="journal article" date="2014" name="Environ. Microbiol.">
        <title>Comparative genomics of the marine bacterial genus Glaciecola reveals the high degree of genomic diversity and genomic characteristic for cold adaptation.</title>
        <authorList>
            <person name="Qin Q.L."/>
            <person name="Xie B.B."/>
            <person name="Yu Y."/>
            <person name="Shu Y.L."/>
            <person name="Rong J.C."/>
            <person name="Zhang Y.J."/>
            <person name="Zhao D.L."/>
            <person name="Chen X.L."/>
            <person name="Zhang X.Y."/>
            <person name="Chen B."/>
            <person name="Zhou B.C."/>
            <person name="Zhang Y.Z."/>
        </authorList>
    </citation>
    <scope>NUCLEOTIDE SEQUENCE [LARGE SCALE GENOMIC DNA]</scope>
    <source>
        <strain evidence="4">ACAM 615</strain>
    </source>
</reference>
<sequence>MKINEGKLDRNLRMSTGLILIGLAATGIIGLWGYIGVIPLLTGAIGICPIYSLLGKNTCPVGTR</sequence>
<keyword evidence="1" id="KW-1133">Transmembrane helix</keyword>